<feature type="transmembrane region" description="Helical" evidence="5">
    <location>
        <begin position="31"/>
        <end position="49"/>
    </location>
</feature>
<keyword evidence="2 7" id="KW-0418">Kinase</keyword>
<evidence type="ECO:0000256" key="2">
    <source>
        <dbReference type="ARBA" id="ARBA00022777"/>
    </source>
</evidence>
<dbReference type="CDD" id="cd16917">
    <property type="entry name" value="HATPase_UhpB-NarQ-NarX-like"/>
    <property type="match status" value="1"/>
</dbReference>
<dbReference type="AlphaFoldDB" id="A0A4R1HIW0"/>
<dbReference type="GO" id="GO:0046983">
    <property type="term" value="F:protein dimerization activity"/>
    <property type="evidence" value="ECO:0007669"/>
    <property type="project" value="InterPro"/>
</dbReference>
<proteinExistence type="predicted"/>
<feature type="domain" description="Signal transduction histidine kinase subgroup 3 dimerisation and phosphoacceptor" evidence="6">
    <location>
        <begin position="202"/>
        <end position="264"/>
    </location>
</feature>
<dbReference type="Pfam" id="PF07730">
    <property type="entry name" value="HisKA_3"/>
    <property type="match status" value="1"/>
</dbReference>
<organism evidence="7 8">
    <name type="scientific">Pseudonocardia endophytica</name>
    <dbReference type="NCBI Taxonomy" id="401976"/>
    <lineage>
        <taxon>Bacteria</taxon>
        <taxon>Bacillati</taxon>
        <taxon>Actinomycetota</taxon>
        <taxon>Actinomycetes</taxon>
        <taxon>Pseudonocardiales</taxon>
        <taxon>Pseudonocardiaceae</taxon>
        <taxon>Pseudonocardia</taxon>
    </lineage>
</organism>
<dbReference type="Gene3D" id="1.20.5.1930">
    <property type="match status" value="1"/>
</dbReference>
<feature type="region of interest" description="Disordered" evidence="4">
    <location>
        <begin position="344"/>
        <end position="363"/>
    </location>
</feature>
<evidence type="ECO:0000256" key="5">
    <source>
        <dbReference type="SAM" id="Phobius"/>
    </source>
</evidence>
<feature type="transmembrane region" description="Helical" evidence="5">
    <location>
        <begin position="121"/>
        <end position="148"/>
    </location>
</feature>
<accession>A0A4R1HIW0</accession>
<comment type="caution">
    <text evidence="7">The sequence shown here is derived from an EMBL/GenBank/DDBJ whole genome shotgun (WGS) entry which is preliminary data.</text>
</comment>
<reference evidence="7 8" key="1">
    <citation type="submission" date="2019-03" db="EMBL/GenBank/DDBJ databases">
        <title>Sequencing the genomes of 1000 actinobacteria strains.</title>
        <authorList>
            <person name="Klenk H.-P."/>
        </authorList>
    </citation>
    <scope>NUCLEOTIDE SEQUENCE [LARGE SCALE GENOMIC DNA]</scope>
    <source>
        <strain evidence="7 8">DSM 44969</strain>
    </source>
</reference>
<evidence type="ECO:0000313" key="7">
    <source>
        <dbReference type="EMBL" id="TCK22197.1"/>
    </source>
</evidence>
<dbReference type="GO" id="GO:0000155">
    <property type="term" value="F:phosphorelay sensor kinase activity"/>
    <property type="evidence" value="ECO:0007669"/>
    <property type="project" value="InterPro"/>
</dbReference>
<keyword evidence="1" id="KW-0808">Transferase</keyword>
<feature type="region of interest" description="Disordered" evidence="4">
    <location>
        <begin position="372"/>
        <end position="392"/>
    </location>
</feature>
<protein>
    <submittedName>
        <fullName evidence="7">Two-component system sensor histidine kinase DesK</fullName>
    </submittedName>
</protein>
<feature type="compositionally biased region" description="Basic and acidic residues" evidence="4">
    <location>
        <begin position="344"/>
        <end position="355"/>
    </location>
</feature>
<dbReference type="Proteomes" id="UP000295560">
    <property type="component" value="Unassembled WGS sequence"/>
</dbReference>
<gene>
    <name evidence="7" type="ORF">EV378_6197</name>
</gene>
<keyword evidence="5" id="KW-0472">Membrane</keyword>
<sequence>MSAEVVRPTARSGVGGALATAMERAGLAPRLARGILVAVMTCIGIVAVIKVVETRLSVLQTVLCLVYLAAVVALQLRYFAWQDEGAGPSRRATLIALAVQGLLAYLPLLQFGRAWVGMPGLFAGSVLLALPAVPAWSLFAVVVVSIAVVQFDMSGSWDDVLYTGISTVLTGLVVYGLCKLATLVGMLSRARAEFARLAIEAERDRVARDLHDILGYQLSAIALKTELAQRLIDARPERARTELDESLGISRDALSEVRGLARGITALSLSNEIRSTHSTLAAAGIDLEVTQDGDLGSVPDDVRTALAVVLREAVTNLLRHSAASSCSLRLTYGPGPVELVMDNDRTDARGPDGEPGRVGGLGNLRQRMADVGGSFEAGPRDDGTFRLRASVP</sequence>
<feature type="transmembrane region" description="Helical" evidence="5">
    <location>
        <begin position="61"/>
        <end position="80"/>
    </location>
</feature>
<dbReference type="InterPro" id="IPR050482">
    <property type="entry name" value="Sensor_HK_TwoCompSys"/>
</dbReference>
<dbReference type="InterPro" id="IPR011712">
    <property type="entry name" value="Sig_transdc_His_kin_sub3_dim/P"/>
</dbReference>
<keyword evidence="3" id="KW-0902">Two-component regulatory system</keyword>
<keyword evidence="8" id="KW-1185">Reference proteome</keyword>
<evidence type="ECO:0000256" key="3">
    <source>
        <dbReference type="ARBA" id="ARBA00023012"/>
    </source>
</evidence>
<dbReference type="PANTHER" id="PTHR24421:SF63">
    <property type="entry name" value="SENSOR HISTIDINE KINASE DESK"/>
    <property type="match status" value="1"/>
</dbReference>
<dbReference type="PANTHER" id="PTHR24421">
    <property type="entry name" value="NITRATE/NITRITE SENSOR PROTEIN NARX-RELATED"/>
    <property type="match status" value="1"/>
</dbReference>
<evidence type="ECO:0000259" key="6">
    <source>
        <dbReference type="Pfam" id="PF07730"/>
    </source>
</evidence>
<dbReference type="EMBL" id="SMFZ01000002">
    <property type="protein sequence ID" value="TCK22197.1"/>
    <property type="molecule type" value="Genomic_DNA"/>
</dbReference>
<feature type="transmembrane region" description="Helical" evidence="5">
    <location>
        <begin position="92"/>
        <end position="109"/>
    </location>
</feature>
<evidence type="ECO:0000256" key="1">
    <source>
        <dbReference type="ARBA" id="ARBA00022679"/>
    </source>
</evidence>
<dbReference type="Gene3D" id="3.30.565.10">
    <property type="entry name" value="Histidine kinase-like ATPase, C-terminal domain"/>
    <property type="match status" value="1"/>
</dbReference>
<keyword evidence="5" id="KW-0812">Transmembrane</keyword>
<name>A0A4R1HIW0_PSEEN</name>
<dbReference type="GO" id="GO:0016020">
    <property type="term" value="C:membrane"/>
    <property type="evidence" value="ECO:0007669"/>
    <property type="project" value="InterPro"/>
</dbReference>
<feature type="transmembrane region" description="Helical" evidence="5">
    <location>
        <begin position="160"/>
        <end position="187"/>
    </location>
</feature>
<dbReference type="InterPro" id="IPR036890">
    <property type="entry name" value="HATPase_C_sf"/>
</dbReference>
<keyword evidence="5" id="KW-1133">Transmembrane helix</keyword>
<evidence type="ECO:0000313" key="8">
    <source>
        <dbReference type="Proteomes" id="UP000295560"/>
    </source>
</evidence>
<evidence type="ECO:0000256" key="4">
    <source>
        <dbReference type="SAM" id="MobiDB-lite"/>
    </source>
</evidence>